<dbReference type="InterPro" id="IPR036424">
    <property type="entry name" value="UPP_synth-like_sf"/>
</dbReference>
<dbReference type="HAMAP" id="MF_01139">
    <property type="entry name" value="ISPT"/>
    <property type="match status" value="1"/>
</dbReference>
<reference evidence="3" key="1">
    <citation type="journal article" date="2023" name="Front. Microbiol.">
        <title>Isolation of Brucella inopinata from a White's tree frog (Litoria caerulea): pose exotic frogs a potential risk to human health?</title>
        <authorList>
            <person name="Scholz H.C."/>
            <person name="Heckers K.O."/>
            <person name="Appelt S."/>
            <person name="Geier-Doemling D."/>
            <person name="Schlegel P."/>
            <person name="Wattam A.R."/>
        </authorList>
    </citation>
    <scope>NUCLEOTIDE SEQUENCE</scope>
    <source>
        <strain evidence="3">FO700662</strain>
    </source>
</reference>
<dbReference type="FunFam" id="3.40.1180.10:FF:000001">
    <property type="entry name" value="(2E,6E)-farnesyl-diphosphate-specific ditrans,polycis-undecaprenyl-diphosphate synthase"/>
    <property type="match status" value="1"/>
</dbReference>
<name>A0AAW7B9W4_9HYPH</name>
<feature type="binding site" evidence="2">
    <location>
        <position position="22"/>
    </location>
    <ligand>
        <name>Mg(2+)</name>
        <dbReference type="ChEBI" id="CHEBI:18420"/>
    </ligand>
</feature>
<dbReference type="Proteomes" id="UP001171122">
    <property type="component" value="Unassembled WGS sequence"/>
</dbReference>
<comment type="similarity">
    <text evidence="2">Belongs to the UPP synthase family.</text>
</comment>
<feature type="binding site" evidence="2">
    <location>
        <position position="39"/>
    </location>
    <ligand>
        <name>substrate</name>
    </ligand>
</feature>
<dbReference type="CDD" id="cd00475">
    <property type="entry name" value="Cis_IPPS"/>
    <property type="match status" value="1"/>
</dbReference>
<comment type="function">
    <text evidence="2">Catalyzes the condensation of isopentenyl diphosphate (IPP) with allylic pyrophosphates generating different type of terpenoids.</text>
</comment>
<comment type="cofactor">
    <cofactor evidence="2">
        <name>Mg(2+)</name>
        <dbReference type="ChEBI" id="CHEBI:18420"/>
    </cofactor>
    <text evidence="2">Binds 2 magnesium ions per subunit.</text>
</comment>
<feature type="binding site" evidence="2">
    <location>
        <position position="190"/>
    </location>
    <ligand>
        <name>substrate</name>
    </ligand>
</feature>
<dbReference type="EC" id="2.5.1.-" evidence="2"/>
<dbReference type="PANTHER" id="PTHR10291">
    <property type="entry name" value="DEHYDRODOLICHYL DIPHOSPHATE SYNTHASE FAMILY MEMBER"/>
    <property type="match status" value="1"/>
</dbReference>
<dbReference type="PANTHER" id="PTHR10291:SF0">
    <property type="entry name" value="DEHYDRODOLICHYL DIPHOSPHATE SYNTHASE 2"/>
    <property type="match status" value="1"/>
</dbReference>
<dbReference type="EMBL" id="JARQXC010000008">
    <property type="protein sequence ID" value="MDL2332609.1"/>
    <property type="molecule type" value="Genomic_DNA"/>
</dbReference>
<feature type="active site" description="Proton acceptor" evidence="2">
    <location>
        <position position="70"/>
    </location>
</feature>
<feature type="binding site" evidence="2">
    <location>
        <position position="71"/>
    </location>
    <ligand>
        <name>substrate</name>
    </ligand>
</feature>
<dbReference type="InterPro" id="IPR001441">
    <property type="entry name" value="UPP_synth-like"/>
</dbReference>
<feature type="binding site" evidence="2">
    <location>
        <begin position="23"/>
        <end position="26"/>
    </location>
    <ligand>
        <name>substrate</name>
    </ligand>
</feature>
<proteinExistence type="inferred from homology"/>
<feature type="binding site" evidence="2">
    <location>
        <begin position="196"/>
        <end position="198"/>
    </location>
    <ligand>
        <name>substrate</name>
    </ligand>
</feature>
<evidence type="ECO:0000313" key="3">
    <source>
        <dbReference type="EMBL" id="MDL2332609.1"/>
    </source>
</evidence>
<accession>A0AAW7B9W4</accession>
<organism evidence="3 4">
    <name type="scientific">Brucella inopinata</name>
    <dbReference type="NCBI Taxonomy" id="1218315"/>
    <lineage>
        <taxon>Bacteria</taxon>
        <taxon>Pseudomonadati</taxon>
        <taxon>Pseudomonadota</taxon>
        <taxon>Alphaproteobacteria</taxon>
        <taxon>Hyphomicrobiales</taxon>
        <taxon>Brucellaceae</taxon>
        <taxon>Brucella/Ochrobactrum group</taxon>
        <taxon>Brucella</taxon>
    </lineage>
</organism>
<dbReference type="Gene3D" id="3.40.1180.10">
    <property type="entry name" value="Decaprenyl diphosphate synthase-like"/>
    <property type="match status" value="1"/>
</dbReference>
<feature type="binding site" evidence="2">
    <location>
        <begin position="67"/>
        <end position="69"/>
    </location>
    <ligand>
        <name>substrate</name>
    </ligand>
</feature>
<dbReference type="NCBIfam" id="NF011405">
    <property type="entry name" value="PRK14830.1"/>
    <property type="match status" value="1"/>
</dbReference>
<dbReference type="SUPFAM" id="SSF64005">
    <property type="entry name" value="Undecaprenyl diphosphate synthase"/>
    <property type="match status" value="1"/>
</dbReference>
<evidence type="ECO:0000313" key="4">
    <source>
        <dbReference type="Proteomes" id="UP001171122"/>
    </source>
</evidence>
<dbReference type="GO" id="GO:0008834">
    <property type="term" value="F:ditrans,polycis-undecaprenyl-diphosphate synthase [(2E,6E)-farnesyl-diphosphate specific] activity"/>
    <property type="evidence" value="ECO:0007669"/>
    <property type="project" value="TreeGrafter"/>
</dbReference>
<feature type="binding site" evidence="2">
    <location>
        <position position="27"/>
    </location>
    <ligand>
        <name>substrate</name>
    </ligand>
</feature>
<feature type="binding site" evidence="2">
    <location>
        <position position="209"/>
    </location>
    <ligand>
        <name>Mg(2+)</name>
        <dbReference type="ChEBI" id="CHEBI:18420"/>
    </ligand>
</feature>
<dbReference type="AlphaFoldDB" id="A0AAW7B9W4"/>
<keyword evidence="2" id="KW-0460">Magnesium</keyword>
<dbReference type="NCBIfam" id="TIGR00055">
    <property type="entry name" value="uppS"/>
    <property type="match status" value="1"/>
</dbReference>
<dbReference type="RefSeq" id="WP_282096965.1">
    <property type="nucleotide sequence ID" value="NZ_JARQXC010000008.1"/>
</dbReference>
<comment type="caution">
    <text evidence="3">The sequence shown here is derived from an EMBL/GenBank/DDBJ whole genome shotgun (WGS) entry which is preliminary data.</text>
</comment>
<dbReference type="NCBIfam" id="NF011408">
    <property type="entry name" value="PRK14834.1"/>
    <property type="match status" value="1"/>
</dbReference>
<dbReference type="InterPro" id="IPR018520">
    <property type="entry name" value="UPP_synth-like_CS"/>
</dbReference>
<gene>
    <name evidence="3" type="ORF">P8A28_06550</name>
</gene>
<dbReference type="PROSITE" id="PS01066">
    <property type="entry name" value="UPP_SYNTHASE"/>
    <property type="match status" value="1"/>
</dbReference>
<dbReference type="GO" id="GO:0000287">
    <property type="term" value="F:magnesium ion binding"/>
    <property type="evidence" value="ECO:0007669"/>
    <property type="project" value="UniProtKB-UniRule"/>
</dbReference>
<feature type="active site" evidence="2">
    <location>
        <position position="22"/>
    </location>
</feature>
<dbReference type="GO" id="GO:0016094">
    <property type="term" value="P:polyprenol biosynthetic process"/>
    <property type="evidence" value="ECO:0007669"/>
    <property type="project" value="TreeGrafter"/>
</dbReference>
<dbReference type="GO" id="GO:0005829">
    <property type="term" value="C:cytosol"/>
    <property type="evidence" value="ECO:0007669"/>
    <property type="project" value="TreeGrafter"/>
</dbReference>
<sequence>MHDFKKESCAMSDPRHIAIIMDGNGRWAKARGLPRSAGHRAGMETLRAIVRTAGDRGLGYLTLFAFSSENWTRPSGEVSDLLGLLKLFIRRDLAELHRNNVRVSIIGERAELAADIRALLNEAESLTHRNTGLNLVIAFNYGSRDEIVRAVKSLARDVAAGLLDPSSISAELFSANLDTAGIPDPDLIIRTSGEMRLSNFLLWQAAYSEFLFLPCLWPDFRPADLDAAYETFRQRERRFGGVEPRASADAEEEILCPSTKGAAV</sequence>
<feature type="binding site" evidence="2">
    <location>
        <position position="35"/>
    </location>
    <ligand>
        <name>substrate</name>
    </ligand>
</feature>
<evidence type="ECO:0000256" key="1">
    <source>
        <dbReference type="ARBA" id="ARBA00022679"/>
    </source>
</evidence>
<comment type="subunit">
    <text evidence="2">Homodimer.</text>
</comment>
<dbReference type="Pfam" id="PF01255">
    <property type="entry name" value="Prenyltransf"/>
    <property type="match status" value="1"/>
</dbReference>
<keyword evidence="2" id="KW-0479">Metal-binding</keyword>
<keyword evidence="4" id="KW-1185">Reference proteome</keyword>
<evidence type="ECO:0000256" key="2">
    <source>
        <dbReference type="HAMAP-Rule" id="MF_01139"/>
    </source>
</evidence>
<protein>
    <recommendedName>
        <fullName evidence="2">Isoprenyl transferase</fullName>
        <ecNumber evidence="2">2.5.1.-</ecNumber>
    </recommendedName>
</protein>
<feature type="binding site" evidence="2">
    <location>
        <position position="73"/>
    </location>
    <ligand>
        <name>substrate</name>
    </ligand>
</feature>
<keyword evidence="1 2" id="KW-0808">Transferase</keyword>